<proteinExistence type="inferred from homology"/>
<dbReference type="PROSITE" id="PS50828">
    <property type="entry name" value="SMR"/>
    <property type="match status" value="1"/>
</dbReference>
<dbReference type="InterPro" id="IPR000432">
    <property type="entry name" value="DNA_mismatch_repair_MutS_C"/>
</dbReference>
<dbReference type="GO" id="GO:0030983">
    <property type="term" value="F:mismatched DNA binding"/>
    <property type="evidence" value="ECO:0007669"/>
    <property type="project" value="InterPro"/>
</dbReference>
<dbReference type="PIRSF" id="PIRSF005814">
    <property type="entry name" value="MutS_YshD"/>
    <property type="match status" value="1"/>
</dbReference>
<sequence>MIADKVISILEFEKILQKISKYSITEFGKENLLKLTPKSKISEAVKFGNYVTEAKEALIQTDIPPLEYLPDLIKSISNSRIEGAILTIKQIKDIDLLAAVSRRLKKYLKTSCQETKLNSDFSHLLFSDISFEKQIERIFTESGDIRDDASPQLKKIRTKINEKGEALRKTVNSILKRLSNSMLVQEEYITQRDGRIVLPVKAEHKRHVKGFIHSESATGQTIYIEPEESLELNNELLSLNFAERREVERILKQVTDLIGRKSDELKLSLEVISEVDTFFAIANYSMEIIGVFPSLNENEPFKIIDARHPLLIQKIGRKNTVPLDLEIKDDKIIVITGPNAGGKTVVLKTVGVLSLLVMSGIHIPTHADSNFWFFDNIAADIGDQQSIEDDLSTFSSHLMNINEILKTSDSKTLVLLDELGTGTDPAEGAALAAAILLKLHEKGSTVFATTHHGDLKILANDQEGFLNASMIYDIEKLEPTYKFRLGVPGSSYAFEVARRIGIDDAIIEIAKENLDEDKNRIEEFLIELEAKSNKIREKLNEYERENSRLKGLTNLYQSKIKFLENEKKTIILNAKAKADEYLKNINKEVEQTIKRIKETNAERSVIVEEKKKISELKKENENIAKNDTEELEPVKLYVGDFVKIKDTTTEGEIISINGDVAQIVSGKIKLRAKLNKLRKTKQREQVVLNNYRNYTAASPEIRIDIRGKKPEEVEYQLLRFLDNAYANNLSKVEIVHGKGTGVLKETVHHILKKHEGVKDFEFAKIELGGEGVTIVSIK</sequence>
<dbReference type="InterPro" id="IPR002625">
    <property type="entry name" value="Smr_dom"/>
</dbReference>
<protein>
    <submittedName>
        <fullName evidence="9">Recombination inhibitory protein MutS2</fullName>
    </submittedName>
</protein>
<keyword evidence="2" id="KW-0547">Nucleotide-binding</keyword>
<evidence type="ECO:0000256" key="7">
    <source>
        <dbReference type="SAM" id="Coils"/>
    </source>
</evidence>
<dbReference type="SMART" id="SM00534">
    <property type="entry name" value="MUTSac"/>
    <property type="match status" value="1"/>
</dbReference>
<dbReference type="InterPro" id="IPR036187">
    <property type="entry name" value="DNA_mismatch_repair_MutS_sf"/>
</dbReference>
<dbReference type="FunFam" id="3.40.50.300:FF:000830">
    <property type="entry name" value="Endonuclease MutS2"/>
    <property type="match status" value="1"/>
</dbReference>
<reference evidence="9" key="1">
    <citation type="submission" date="2018-06" db="EMBL/GenBank/DDBJ databases">
        <authorList>
            <person name="Zhirakovskaya E."/>
        </authorList>
    </citation>
    <scope>NUCLEOTIDE SEQUENCE</scope>
</reference>
<dbReference type="InterPro" id="IPR045076">
    <property type="entry name" value="MutS"/>
</dbReference>
<dbReference type="SUPFAM" id="SSF160443">
    <property type="entry name" value="SMR domain-like"/>
    <property type="match status" value="1"/>
</dbReference>
<feature type="domain" description="Smr" evidence="8">
    <location>
        <begin position="703"/>
        <end position="778"/>
    </location>
</feature>
<keyword evidence="7" id="KW-0175">Coiled coil</keyword>
<dbReference type="PANTHER" id="PTHR48466">
    <property type="entry name" value="OS10G0509000 PROTEIN-RELATED"/>
    <property type="match status" value="1"/>
</dbReference>
<dbReference type="InterPro" id="IPR036063">
    <property type="entry name" value="Smr_dom_sf"/>
</dbReference>
<dbReference type="EMBL" id="UOGD01000114">
    <property type="protein sequence ID" value="VAX18757.1"/>
    <property type="molecule type" value="Genomic_DNA"/>
</dbReference>
<dbReference type="GO" id="GO:0006298">
    <property type="term" value="P:mismatch repair"/>
    <property type="evidence" value="ECO:0007669"/>
    <property type="project" value="InterPro"/>
</dbReference>
<feature type="coiled-coil region" evidence="7">
    <location>
        <begin position="507"/>
        <end position="626"/>
    </location>
</feature>
<keyword evidence="6" id="KW-0238">DNA-binding</keyword>
<dbReference type="GO" id="GO:0140664">
    <property type="term" value="F:ATP-dependent DNA damage sensor activity"/>
    <property type="evidence" value="ECO:0007669"/>
    <property type="project" value="InterPro"/>
</dbReference>
<evidence type="ECO:0000256" key="5">
    <source>
        <dbReference type="ARBA" id="ARBA00022884"/>
    </source>
</evidence>
<gene>
    <name evidence="9" type="ORF">MNBD_IGNAVI01-2231</name>
</gene>
<dbReference type="HAMAP" id="MF_00092">
    <property type="entry name" value="MutS2"/>
    <property type="match status" value="1"/>
</dbReference>
<dbReference type="GO" id="GO:0016887">
    <property type="term" value="F:ATP hydrolysis activity"/>
    <property type="evidence" value="ECO:0007669"/>
    <property type="project" value="InterPro"/>
</dbReference>
<keyword evidence="1" id="KW-0699">rRNA-binding</keyword>
<dbReference type="GO" id="GO:0045910">
    <property type="term" value="P:negative regulation of DNA recombination"/>
    <property type="evidence" value="ECO:0007669"/>
    <property type="project" value="InterPro"/>
</dbReference>
<name>A0A3B1CPW1_9ZZZZ</name>
<keyword evidence="5" id="KW-0694">RNA-binding</keyword>
<dbReference type="SMART" id="SM00533">
    <property type="entry name" value="MUTSd"/>
    <property type="match status" value="1"/>
</dbReference>
<organism evidence="9">
    <name type="scientific">hydrothermal vent metagenome</name>
    <dbReference type="NCBI Taxonomy" id="652676"/>
    <lineage>
        <taxon>unclassified sequences</taxon>
        <taxon>metagenomes</taxon>
        <taxon>ecological metagenomes</taxon>
    </lineage>
</organism>
<dbReference type="Gene3D" id="3.30.1370.110">
    <property type="match status" value="1"/>
</dbReference>
<dbReference type="SUPFAM" id="SSF52540">
    <property type="entry name" value="P-loop containing nucleoside triphosphate hydrolases"/>
    <property type="match status" value="1"/>
</dbReference>
<evidence type="ECO:0000259" key="8">
    <source>
        <dbReference type="PROSITE" id="PS50828"/>
    </source>
</evidence>
<dbReference type="NCBIfam" id="TIGR01069">
    <property type="entry name" value="mutS2"/>
    <property type="match status" value="1"/>
</dbReference>
<dbReference type="SUPFAM" id="SSF48334">
    <property type="entry name" value="DNA repair protein MutS, domain III"/>
    <property type="match status" value="1"/>
</dbReference>
<dbReference type="InterPro" id="IPR027417">
    <property type="entry name" value="P-loop_NTPase"/>
</dbReference>
<evidence type="ECO:0000256" key="2">
    <source>
        <dbReference type="ARBA" id="ARBA00022741"/>
    </source>
</evidence>
<dbReference type="Pfam" id="PF01713">
    <property type="entry name" value="Smr"/>
    <property type="match status" value="1"/>
</dbReference>
<dbReference type="GO" id="GO:0019843">
    <property type="term" value="F:rRNA binding"/>
    <property type="evidence" value="ECO:0007669"/>
    <property type="project" value="UniProtKB-KW"/>
</dbReference>
<dbReference type="GO" id="GO:0004519">
    <property type="term" value="F:endonuclease activity"/>
    <property type="evidence" value="ECO:0007669"/>
    <property type="project" value="InterPro"/>
</dbReference>
<dbReference type="CDD" id="cd06503">
    <property type="entry name" value="ATP-synt_Fo_b"/>
    <property type="match status" value="1"/>
</dbReference>
<evidence type="ECO:0000256" key="4">
    <source>
        <dbReference type="ARBA" id="ARBA00022840"/>
    </source>
</evidence>
<accession>A0A3B1CPW1</accession>
<dbReference type="Pfam" id="PF00488">
    <property type="entry name" value="MutS_V"/>
    <property type="match status" value="1"/>
</dbReference>
<keyword evidence="4" id="KW-0067">ATP-binding</keyword>
<evidence type="ECO:0000256" key="3">
    <source>
        <dbReference type="ARBA" id="ARBA00022801"/>
    </source>
</evidence>
<evidence type="ECO:0000256" key="6">
    <source>
        <dbReference type="ARBA" id="ARBA00023125"/>
    </source>
</evidence>
<dbReference type="InterPro" id="IPR005747">
    <property type="entry name" value="MutS2"/>
</dbReference>
<dbReference type="PANTHER" id="PTHR48466:SF2">
    <property type="entry name" value="OS10G0509000 PROTEIN"/>
    <property type="match status" value="1"/>
</dbReference>
<dbReference type="GO" id="GO:0005524">
    <property type="term" value="F:ATP binding"/>
    <property type="evidence" value="ECO:0007669"/>
    <property type="project" value="UniProtKB-KW"/>
</dbReference>
<dbReference type="SMART" id="SM00463">
    <property type="entry name" value="SMR"/>
    <property type="match status" value="1"/>
</dbReference>
<dbReference type="AlphaFoldDB" id="A0A3B1CPW1"/>
<evidence type="ECO:0000256" key="1">
    <source>
        <dbReference type="ARBA" id="ARBA00022730"/>
    </source>
</evidence>
<evidence type="ECO:0000313" key="9">
    <source>
        <dbReference type="EMBL" id="VAX18757.1"/>
    </source>
</evidence>
<dbReference type="InterPro" id="IPR007696">
    <property type="entry name" value="DNA_mismatch_repair_MutS_core"/>
</dbReference>
<keyword evidence="3" id="KW-0378">Hydrolase</keyword>
<dbReference type="Gene3D" id="3.40.50.300">
    <property type="entry name" value="P-loop containing nucleotide triphosphate hydrolases"/>
    <property type="match status" value="1"/>
</dbReference>